<keyword evidence="2" id="KW-1185">Reference proteome</keyword>
<dbReference type="Proteomes" id="UP000593579">
    <property type="component" value="Unassembled WGS sequence"/>
</dbReference>
<proteinExistence type="predicted"/>
<evidence type="ECO:0000313" key="2">
    <source>
        <dbReference type="Proteomes" id="UP000593579"/>
    </source>
</evidence>
<comment type="caution">
    <text evidence="1">The sequence shown here is derived from an EMBL/GenBank/DDBJ whole genome shotgun (WGS) entry which is preliminary data.</text>
</comment>
<organism evidence="1 2">
    <name type="scientific">Gossypium gossypioides</name>
    <name type="common">Mexican cotton</name>
    <name type="synonym">Selera gossypioides</name>
    <dbReference type="NCBI Taxonomy" id="34282"/>
    <lineage>
        <taxon>Eukaryota</taxon>
        <taxon>Viridiplantae</taxon>
        <taxon>Streptophyta</taxon>
        <taxon>Embryophyta</taxon>
        <taxon>Tracheophyta</taxon>
        <taxon>Spermatophyta</taxon>
        <taxon>Magnoliopsida</taxon>
        <taxon>eudicotyledons</taxon>
        <taxon>Gunneridae</taxon>
        <taxon>Pentapetalae</taxon>
        <taxon>rosids</taxon>
        <taxon>malvids</taxon>
        <taxon>Malvales</taxon>
        <taxon>Malvaceae</taxon>
        <taxon>Malvoideae</taxon>
        <taxon>Gossypium</taxon>
    </lineage>
</organism>
<reference evidence="1 2" key="1">
    <citation type="journal article" date="2019" name="Genome Biol. Evol.">
        <title>Insights into the evolution of the New World diploid cottons (Gossypium, subgenus Houzingenia) based on genome sequencing.</title>
        <authorList>
            <person name="Grover C.E."/>
            <person name="Arick M.A. 2nd"/>
            <person name="Thrash A."/>
            <person name="Conover J.L."/>
            <person name="Sanders W.S."/>
            <person name="Peterson D.G."/>
            <person name="Frelichowski J.E."/>
            <person name="Scheffler J.A."/>
            <person name="Scheffler B.E."/>
            <person name="Wendel J.F."/>
        </authorList>
    </citation>
    <scope>NUCLEOTIDE SEQUENCE [LARGE SCALE GENOMIC DNA]</scope>
    <source>
        <strain evidence="1">5</strain>
        <tissue evidence="1">Leaf</tissue>
    </source>
</reference>
<dbReference type="OrthoDB" id="994845at2759"/>
<accession>A0A7J9CKD1</accession>
<dbReference type="EMBL" id="JABEZY010000011">
    <property type="protein sequence ID" value="MBA0748973.1"/>
    <property type="molecule type" value="Genomic_DNA"/>
</dbReference>
<name>A0A7J9CKD1_GOSGO</name>
<dbReference type="AlphaFoldDB" id="A0A7J9CKD1"/>
<gene>
    <name evidence="1" type="ORF">Gogos_002943</name>
</gene>
<evidence type="ECO:0000313" key="1">
    <source>
        <dbReference type="EMBL" id="MBA0748973.1"/>
    </source>
</evidence>
<sequence length="123" mass="13929">WLSWTDDDARNNVRLTRAAKGCPRVTIELIEHRNSWLLVRHGILACGECKKTLEDVALQLDLPMDGPVVTGSTIVPSKEDICETFLEKVPNKFQGGRIDMKRLETNFIYLPSNVSDVVKEKYA</sequence>
<protein>
    <submittedName>
        <fullName evidence="1">Uncharacterized protein</fullName>
    </submittedName>
</protein>
<feature type="non-terminal residue" evidence="1">
    <location>
        <position position="123"/>
    </location>
</feature>